<dbReference type="NCBIfam" id="TIGR00767">
    <property type="entry name" value="rho"/>
    <property type="match status" value="1"/>
</dbReference>
<dbReference type="PANTHER" id="PTHR46425:SF1">
    <property type="entry name" value="TRANSCRIPTION TERMINATION FACTOR RHO"/>
    <property type="match status" value="1"/>
</dbReference>
<evidence type="ECO:0000256" key="5">
    <source>
        <dbReference type="ARBA" id="ARBA00022840"/>
    </source>
</evidence>
<evidence type="ECO:0000256" key="6">
    <source>
        <dbReference type="ARBA" id="ARBA00022884"/>
    </source>
</evidence>
<dbReference type="RefSeq" id="WP_218095459.1">
    <property type="nucleotide sequence ID" value="NZ_CAJVAS010000046.1"/>
</dbReference>
<dbReference type="SMART" id="SM00382">
    <property type="entry name" value="AAA"/>
    <property type="match status" value="1"/>
</dbReference>
<dbReference type="FunFam" id="3.40.50.300:FF:000072">
    <property type="entry name" value="Transcription termination factor Rho"/>
    <property type="match status" value="1"/>
</dbReference>
<dbReference type="EC" id="3.6.4.-" evidence="9 10"/>
<comment type="similarity">
    <text evidence="9 11">Belongs to the Rho family.</text>
</comment>
<dbReference type="Pfam" id="PF00006">
    <property type="entry name" value="ATP-synt_ab"/>
    <property type="match status" value="1"/>
</dbReference>
<keyword evidence="5 9" id="KW-0067">ATP-binding</keyword>
<dbReference type="GO" id="GO:0004386">
    <property type="term" value="F:helicase activity"/>
    <property type="evidence" value="ECO:0007669"/>
    <property type="project" value="UniProtKB-UniRule"/>
</dbReference>
<dbReference type="GO" id="GO:0008186">
    <property type="term" value="F:ATP-dependent activity, acting on RNA"/>
    <property type="evidence" value="ECO:0007669"/>
    <property type="project" value="UniProtKB-UniRule"/>
</dbReference>
<evidence type="ECO:0000256" key="8">
    <source>
        <dbReference type="ARBA" id="ARBA00023163"/>
    </source>
</evidence>
<dbReference type="InterPro" id="IPR011112">
    <property type="entry name" value="Rho-like_N"/>
</dbReference>
<feature type="binding site" evidence="9">
    <location>
        <position position="209"/>
    </location>
    <ligand>
        <name>ATP</name>
        <dbReference type="ChEBI" id="CHEBI:30616"/>
    </ligand>
</feature>
<dbReference type="CDD" id="cd04459">
    <property type="entry name" value="Rho_CSD"/>
    <property type="match status" value="1"/>
</dbReference>
<keyword evidence="7 9" id="KW-0805">Transcription regulation</keyword>
<name>A0A916K9S5_9BACL</name>
<comment type="function">
    <text evidence="9">Facilitates transcription termination by a mechanism that involves Rho binding to the nascent RNA, activation of Rho's RNA-dependent ATPase activity, and release of the mRNA from the DNA template.</text>
</comment>
<dbReference type="InterPro" id="IPR000194">
    <property type="entry name" value="ATPase_F1/V1/A1_a/bsu_nucl-bd"/>
</dbReference>
<keyword evidence="3 9" id="KW-0378">Hydrolase</keyword>
<feature type="compositionally biased region" description="Gly residues" evidence="12">
    <location>
        <begin position="412"/>
        <end position="425"/>
    </location>
</feature>
<comment type="caution">
    <text evidence="9">Lacks conserved residue(s) required for the propagation of feature annotation.</text>
</comment>
<keyword evidence="6 9" id="KW-0694">RNA-binding</keyword>
<dbReference type="PANTHER" id="PTHR46425">
    <property type="entry name" value="TRANSCRIPTION TERMINATION FACTOR RHO"/>
    <property type="match status" value="1"/>
</dbReference>
<feature type="binding site" evidence="9">
    <location>
        <begin position="178"/>
        <end position="183"/>
    </location>
    <ligand>
        <name>ATP</name>
        <dbReference type="ChEBI" id="CHEBI:30616"/>
    </ligand>
</feature>
<dbReference type="InterPro" id="IPR011129">
    <property type="entry name" value="CSD"/>
</dbReference>
<reference evidence="14" key="1">
    <citation type="submission" date="2021-06" db="EMBL/GenBank/DDBJ databases">
        <authorList>
            <person name="Criscuolo A."/>
        </authorList>
    </citation>
    <scope>NUCLEOTIDE SEQUENCE</scope>
    <source>
        <strain evidence="14">CIP111600</strain>
    </source>
</reference>
<evidence type="ECO:0000256" key="7">
    <source>
        <dbReference type="ARBA" id="ARBA00023015"/>
    </source>
</evidence>
<feature type="region of interest" description="Disordered" evidence="12">
    <location>
        <begin position="408"/>
        <end position="436"/>
    </location>
</feature>
<dbReference type="Pfam" id="PF07497">
    <property type="entry name" value="Rho_RNA_bind"/>
    <property type="match status" value="1"/>
</dbReference>
<keyword evidence="8 9" id="KW-0804">Transcription</keyword>
<dbReference type="Proteomes" id="UP000693672">
    <property type="component" value="Unassembled WGS sequence"/>
</dbReference>
<dbReference type="HAMAP" id="MF_01884">
    <property type="entry name" value="Rho"/>
    <property type="match status" value="1"/>
</dbReference>
<comment type="caution">
    <text evidence="14">The sequence shown here is derived from an EMBL/GenBank/DDBJ whole genome shotgun (WGS) entry which is preliminary data.</text>
</comment>
<evidence type="ECO:0000313" key="14">
    <source>
        <dbReference type="EMBL" id="CAG7649000.1"/>
    </source>
</evidence>
<proteinExistence type="inferred from homology"/>
<evidence type="ECO:0000256" key="3">
    <source>
        <dbReference type="ARBA" id="ARBA00022801"/>
    </source>
</evidence>
<dbReference type="InterPro" id="IPR011113">
    <property type="entry name" value="Rho_RNA-bd"/>
</dbReference>
<dbReference type="GO" id="GO:0006353">
    <property type="term" value="P:DNA-templated transcription termination"/>
    <property type="evidence" value="ECO:0007669"/>
    <property type="project" value="UniProtKB-UniRule"/>
</dbReference>
<evidence type="ECO:0000256" key="11">
    <source>
        <dbReference type="PROSITE-ProRule" id="PRU01203"/>
    </source>
</evidence>
<dbReference type="GO" id="GO:0003723">
    <property type="term" value="F:RNA binding"/>
    <property type="evidence" value="ECO:0007669"/>
    <property type="project" value="UniProtKB-UniRule"/>
</dbReference>
<comment type="subunit">
    <text evidence="9">Homohexamer. The homohexamer assembles into an open ring structure.</text>
</comment>
<keyword evidence="4 9" id="KW-0347">Helicase</keyword>
<dbReference type="CDD" id="cd01128">
    <property type="entry name" value="rho_factor_C"/>
    <property type="match status" value="1"/>
</dbReference>
<dbReference type="SMART" id="SM00357">
    <property type="entry name" value="CSP"/>
    <property type="match status" value="1"/>
</dbReference>
<dbReference type="GO" id="GO:0005524">
    <property type="term" value="F:ATP binding"/>
    <property type="evidence" value="ECO:0007669"/>
    <property type="project" value="UniProtKB-UniRule"/>
</dbReference>
<evidence type="ECO:0000256" key="1">
    <source>
        <dbReference type="ARBA" id="ARBA00022472"/>
    </source>
</evidence>
<dbReference type="Pfam" id="PF07498">
    <property type="entry name" value="Rho_N"/>
    <property type="match status" value="1"/>
</dbReference>
<dbReference type="InterPro" id="IPR041703">
    <property type="entry name" value="Rho_factor_ATP-bd"/>
</dbReference>
<sequence>MDMHLAQLEALKLTELYKLAKKHQIASYGTLKKRELIFAILRAQAEQSGLMFMEGVLDILQEGFGFLRPINYLPSSEDIYISASQIRRFDLRSGDIVSGKCRPPKENERYFGLLHVEAVNGESPESASERLHFAALTPLYPQKKLVLETSPTNYSTRLMDLLAPVGFGQRGLIVAPPKAGKTLLLKEIANSISANHPDAHLFVLLIDERPEEVTDMQRSVKGEVVASTFDELPENHIKVAELVLERAQRLVEHKKDVVILLDSITRLARAYNLVVPPTGRTLSGGIDPGAFHRPKRFFGAARNIEEGGSLTILATALIETGSRMDEVIYEEFKGTGNLELHLDRKLAERRIFPAIDIRRSGTRREEMLLTKEELDKVWAIRKGMNDSHDYIEAFIKKLADTKTNQEFLESLEGGGAPKTGGGSGSGASRRVKHSVS</sequence>
<evidence type="ECO:0000256" key="9">
    <source>
        <dbReference type="HAMAP-Rule" id="MF_01884"/>
    </source>
</evidence>
<dbReference type="NCBIfam" id="NF006886">
    <property type="entry name" value="PRK09376.1"/>
    <property type="match status" value="1"/>
</dbReference>
<dbReference type="GO" id="GO:0016787">
    <property type="term" value="F:hydrolase activity"/>
    <property type="evidence" value="ECO:0007669"/>
    <property type="project" value="UniProtKB-KW"/>
</dbReference>
<evidence type="ECO:0000313" key="15">
    <source>
        <dbReference type="Proteomes" id="UP000693672"/>
    </source>
</evidence>
<evidence type="ECO:0000256" key="4">
    <source>
        <dbReference type="ARBA" id="ARBA00022806"/>
    </source>
</evidence>
<protein>
    <recommendedName>
        <fullName evidence="9 10">Transcription termination factor Rho</fullName>
        <ecNumber evidence="9 10">3.6.4.-</ecNumber>
    </recommendedName>
    <alternativeName>
        <fullName evidence="9">ATP-dependent helicase Rho</fullName>
    </alternativeName>
</protein>
<evidence type="ECO:0000256" key="10">
    <source>
        <dbReference type="NCBIfam" id="TIGR00767"/>
    </source>
</evidence>
<dbReference type="AlphaFoldDB" id="A0A916K9S5"/>
<gene>
    <name evidence="9 14" type="primary">rho</name>
    <name evidence="14" type="ORF">PAESOLCIP111_05772</name>
</gene>
<dbReference type="InterPro" id="IPR004665">
    <property type="entry name" value="Term_rho"/>
</dbReference>
<dbReference type="InterPro" id="IPR003593">
    <property type="entry name" value="AAA+_ATPase"/>
</dbReference>
<evidence type="ECO:0000259" key="13">
    <source>
        <dbReference type="PROSITE" id="PS51856"/>
    </source>
</evidence>
<feature type="binding site" evidence="9">
    <location>
        <begin position="166"/>
        <end position="171"/>
    </location>
    <ligand>
        <name>ATP</name>
        <dbReference type="ChEBI" id="CHEBI:30616"/>
    </ligand>
</feature>
<organism evidence="14 15">
    <name type="scientific">Paenibacillus solanacearum</name>
    <dbReference type="NCBI Taxonomy" id="2048548"/>
    <lineage>
        <taxon>Bacteria</taxon>
        <taxon>Bacillati</taxon>
        <taxon>Bacillota</taxon>
        <taxon>Bacilli</taxon>
        <taxon>Bacillales</taxon>
        <taxon>Paenibacillaceae</taxon>
        <taxon>Paenibacillus</taxon>
    </lineage>
</organism>
<dbReference type="EMBL" id="CAJVAS010000046">
    <property type="protein sequence ID" value="CAG7649000.1"/>
    <property type="molecule type" value="Genomic_DNA"/>
</dbReference>
<accession>A0A916K9S5</accession>
<keyword evidence="1 9" id="KW-0806">Transcription termination</keyword>
<evidence type="ECO:0000256" key="12">
    <source>
        <dbReference type="SAM" id="MobiDB-lite"/>
    </source>
</evidence>
<keyword evidence="15" id="KW-1185">Reference proteome</keyword>
<dbReference type="SMART" id="SM00959">
    <property type="entry name" value="Rho_N"/>
    <property type="match status" value="1"/>
</dbReference>
<dbReference type="PROSITE" id="PS51856">
    <property type="entry name" value="RHO_RNA_BD"/>
    <property type="match status" value="1"/>
</dbReference>
<evidence type="ECO:0000256" key="2">
    <source>
        <dbReference type="ARBA" id="ARBA00022741"/>
    </source>
</evidence>
<keyword evidence="2 9" id="KW-0547">Nucleotide-binding</keyword>
<feature type="domain" description="Rho RNA-BD" evidence="13">
    <location>
        <begin position="50"/>
        <end position="123"/>
    </location>
</feature>